<accession>A0A699ZUV9</accession>
<feature type="compositionally biased region" description="Basic and acidic residues" evidence="1">
    <location>
        <begin position="142"/>
        <end position="151"/>
    </location>
</feature>
<feature type="region of interest" description="Disordered" evidence="1">
    <location>
        <begin position="142"/>
        <end position="161"/>
    </location>
</feature>
<evidence type="ECO:0000313" key="2">
    <source>
        <dbReference type="EMBL" id="GFH25725.1"/>
    </source>
</evidence>
<evidence type="ECO:0000313" key="3">
    <source>
        <dbReference type="Proteomes" id="UP000485058"/>
    </source>
</evidence>
<gene>
    <name evidence="2" type="ORF">HaLaN_23734</name>
</gene>
<feature type="compositionally biased region" description="Basic residues" evidence="1">
    <location>
        <begin position="185"/>
        <end position="194"/>
    </location>
</feature>
<feature type="compositionally biased region" description="Polar residues" evidence="1">
    <location>
        <begin position="201"/>
        <end position="211"/>
    </location>
</feature>
<name>A0A699ZUV9_HAELA</name>
<keyword evidence="3" id="KW-1185">Reference proteome</keyword>
<feature type="non-terminal residue" evidence="2">
    <location>
        <position position="211"/>
    </location>
</feature>
<dbReference type="AlphaFoldDB" id="A0A699ZUV9"/>
<dbReference type="EMBL" id="BLLF01002901">
    <property type="protein sequence ID" value="GFH25725.1"/>
    <property type="molecule type" value="Genomic_DNA"/>
</dbReference>
<comment type="caution">
    <text evidence="2">The sequence shown here is derived from an EMBL/GenBank/DDBJ whole genome shotgun (WGS) entry which is preliminary data.</text>
</comment>
<protein>
    <submittedName>
        <fullName evidence="2">Uncharacterized protein</fullName>
    </submittedName>
</protein>
<dbReference type="Proteomes" id="UP000485058">
    <property type="component" value="Unassembled WGS sequence"/>
</dbReference>
<organism evidence="2 3">
    <name type="scientific">Haematococcus lacustris</name>
    <name type="common">Green alga</name>
    <name type="synonym">Haematococcus pluvialis</name>
    <dbReference type="NCBI Taxonomy" id="44745"/>
    <lineage>
        <taxon>Eukaryota</taxon>
        <taxon>Viridiplantae</taxon>
        <taxon>Chlorophyta</taxon>
        <taxon>core chlorophytes</taxon>
        <taxon>Chlorophyceae</taxon>
        <taxon>CS clade</taxon>
        <taxon>Chlamydomonadales</taxon>
        <taxon>Haematococcaceae</taxon>
        <taxon>Haematococcus</taxon>
    </lineage>
</organism>
<reference evidence="2 3" key="1">
    <citation type="submission" date="2020-02" db="EMBL/GenBank/DDBJ databases">
        <title>Draft genome sequence of Haematococcus lacustris strain NIES-144.</title>
        <authorList>
            <person name="Morimoto D."/>
            <person name="Nakagawa S."/>
            <person name="Yoshida T."/>
            <person name="Sawayama S."/>
        </authorList>
    </citation>
    <scope>NUCLEOTIDE SEQUENCE [LARGE SCALE GENOMIC DNA]</scope>
    <source>
        <strain evidence="2 3">NIES-144</strain>
    </source>
</reference>
<sequence>MKFSVARGTWLQLQGLLMHLSNVDITASSIVLASVFTRPVAKPHVSNPSASALHFCPSLLNKPFTATTQSTRRCSHHVKVLHCRLWCSHPVLLVTPTIGPAIHFLAPSLIRCMRGGLVAGGTSVPSTRAAVGLATRDYFPGKHGDQHETHISPRLSQPPVQLGNQPLKTVPWRMPIVNHPHLHHRARQQRRRAAANKEVARSQQGMTWSKT</sequence>
<evidence type="ECO:0000256" key="1">
    <source>
        <dbReference type="SAM" id="MobiDB-lite"/>
    </source>
</evidence>
<feature type="region of interest" description="Disordered" evidence="1">
    <location>
        <begin position="185"/>
        <end position="211"/>
    </location>
</feature>
<proteinExistence type="predicted"/>